<protein>
    <recommendedName>
        <fullName evidence="3">AMP deaminase</fullName>
        <ecNumber evidence="3">3.5.4.6</ecNumber>
    </recommendedName>
</protein>
<feature type="compositionally biased region" description="Acidic residues" evidence="11">
    <location>
        <begin position="404"/>
        <end position="416"/>
    </location>
</feature>
<dbReference type="Gene3D" id="3.40.50.720">
    <property type="entry name" value="NAD(P)-binding Rossmann-like Domain"/>
    <property type="match status" value="1"/>
</dbReference>
<dbReference type="EMBL" id="VIBQ01000016">
    <property type="protein sequence ID" value="KAB8356642.1"/>
    <property type="molecule type" value="Genomic_DNA"/>
</dbReference>
<dbReference type="InterPro" id="IPR006650">
    <property type="entry name" value="A/AMP_deam_AS"/>
</dbReference>
<dbReference type="Pfam" id="PF13460">
    <property type="entry name" value="NAD_binding_10"/>
    <property type="match status" value="1"/>
</dbReference>
<dbReference type="GO" id="GO:0003876">
    <property type="term" value="F:AMP deaminase activity"/>
    <property type="evidence" value="ECO:0007669"/>
    <property type="project" value="UniProtKB-EC"/>
</dbReference>
<keyword evidence="14" id="KW-1185">Reference proteome</keyword>
<dbReference type="InterPro" id="IPR006329">
    <property type="entry name" value="AMPD"/>
</dbReference>
<dbReference type="PROSITE" id="PS00485">
    <property type="entry name" value="A_DEAMINASE"/>
    <property type="match status" value="1"/>
</dbReference>
<comment type="caution">
    <text evidence="13">The sequence shown here is derived from an EMBL/GenBank/DDBJ whole genome shotgun (WGS) entry which is preliminary data.</text>
</comment>
<dbReference type="UniPathway" id="UPA00591">
    <property type="reaction ID" value="UER00663"/>
</dbReference>
<keyword evidence="4 10" id="KW-0479">Metal-binding</keyword>
<dbReference type="Pfam" id="PF19326">
    <property type="entry name" value="AMP_deaminase"/>
    <property type="match status" value="1"/>
</dbReference>
<evidence type="ECO:0000256" key="2">
    <source>
        <dbReference type="ARBA" id="ARBA00006676"/>
    </source>
</evidence>
<reference evidence="13 14" key="1">
    <citation type="submission" date="2019-06" db="EMBL/GenBank/DDBJ databases">
        <title>A chromosomal-level reference genome of Carpinus fangiana (Coryloideae, Betulaceae).</title>
        <authorList>
            <person name="Yang X."/>
            <person name="Wang Z."/>
            <person name="Zhang L."/>
            <person name="Hao G."/>
            <person name="Liu J."/>
            <person name="Yang Y."/>
        </authorList>
    </citation>
    <scope>NUCLEOTIDE SEQUENCE [LARGE SCALE GENOMIC DNA]</scope>
    <source>
        <strain evidence="13">Cfa_2016G</strain>
        <tissue evidence="13">Leaf</tissue>
    </source>
</reference>
<dbReference type="CDD" id="cd01319">
    <property type="entry name" value="AMPD"/>
    <property type="match status" value="1"/>
</dbReference>
<evidence type="ECO:0000256" key="8">
    <source>
        <dbReference type="PIRSR" id="PIRSR606329-1"/>
    </source>
</evidence>
<dbReference type="FunFam" id="3.20.20.140:FF:000214">
    <property type="entry name" value="AMP deaminase Amd1, putative (AFU_orthologue AFUA_8G02860)"/>
    <property type="match status" value="1"/>
</dbReference>
<evidence type="ECO:0000256" key="4">
    <source>
        <dbReference type="ARBA" id="ARBA00022723"/>
    </source>
</evidence>
<dbReference type="GO" id="GO:0046033">
    <property type="term" value="P:AMP metabolic process"/>
    <property type="evidence" value="ECO:0007669"/>
    <property type="project" value="TreeGrafter"/>
</dbReference>
<dbReference type="OrthoDB" id="1723809at2759"/>
<keyword evidence="6 10" id="KW-0862">Zinc</keyword>
<dbReference type="SUPFAM" id="SSF51735">
    <property type="entry name" value="NAD(P)-binding Rossmann-fold domains"/>
    <property type="match status" value="1"/>
</dbReference>
<comment type="similarity">
    <text evidence="2">Belongs to the metallo-dependent hydrolases superfamily. Adenosine and AMP deaminases family.</text>
</comment>
<feature type="binding site" evidence="10">
    <location>
        <position position="1074"/>
    </location>
    <ligand>
        <name>Zn(2+)</name>
        <dbReference type="ChEBI" id="CHEBI:29105"/>
        <note>catalytic</note>
    </ligand>
</feature>
<feature type="compositionally biased region" description="Polar residues" evidence="11">
    <location>
        <begin position="191"/>
        <end position="203"/>
    </location>
</feature>
<dbReference type="FunFam" id="3.20.20.140:FF:000300">
    <property type="entry name" value="Uncharacterized protein"/>
    <property type="match status" value="1"/>
</dbReference>
<feature type="region of interest" description="Disordered" evidence="11">
    <location>
        <begin position="188"/>
        <end position="244"/>
    </location>
</feature>
<feature type="region of interest" description="Disordered" evidence="11">
    <location>
        <begin position="1290"/>
        <end position="1339"/>
    </location>
</feature>
<accession>A0A5N6KY90</accession>
<proteinExistence type="inferred from homology"/>
<feature type="compositionally biased region" description="Polar residues" evidence="11">
    <location>
        <begin position="320"/>
        <end position="330"/>
    </location>
</feature>
<feature type="binding site" evidence="9">
    <location>
        <position position="1077"/>
    </location>
    <ligand>
        <name>substrate</name>
    </ligand>
</feature>
<dbReference type="GO" id="GO:0032264">
    <property type="term" value="P:IMP salvage"/>
    <property type="evidence" value="ECO:0007669"/>
    <property type="project" value="UniProtKB-UniPathway"/>
</dbReference>
<feature type="region of interest" description="Disordered" evidence="11">
    <location>
        <begin position="517"/>
        <end position="538"/>
    </location>
</feature>
<comment type="pathway">
    <text evidence="1">Purine metabolism; IMP biosynthesis via salvage pathway; IMP from AMP: step 1/1.</text>
</comment>
<feature type="binding site" evidence="10">
    <location>
        <position position="806"/>
    </location>
    <ligand>
        <name>Zn(2+)</name>
        <dbReference type="ChEBI" id="CHEBI:29105"/>
        <note>catalytic</note>
    </ligand>
</feature>
<evidence type="ECO:0000313" key="14">
    <source>
        <dbReference type="Proteomes" id="UP000327013"/>
    </source>
</evidence>
<dbReference type="Gene3D" id="4.10.800.20">
    <property type="match status" value="1"/>
</dbReference>
<dbReference type="InterPro" id="IPR036291">
    <property type="entry name" value="NAD(P)-bd_dom_sf"/>
</dbReference>
<keyword evidence="7" id="KW-0546">Nucleotide metabolism</keyword>
<evidence type="ECO:0000256" key="6">
    <source>
        <dbReference type="ARBA" id="ARBA00022833"/>
    </source>
</evidence>
<feature type="region of interest" description="Disordered" evidence="11">
    <location>
        <begin position="1242"/>
        <end position="1275"/>
    </location>
</feature>
<feature type="region of interest" description="Disordered" evidence="11">
    <location>
        <begin position="397"/>
        <end position="455"/>
    </location>
</feature>
<feature type="binding site" evidence="9">
    <location>
        <begin position="1152"/>
        <end position="1155"/>
    </location>
    <ligand>
        <name>substrate</name>
    </ligand>
</feature>
<dbReference type="PANTHER" id="PTHR11359:SF0">
    <property type="entry name" value="AMP DEAMINASE"/>
    <property type="match status" value="1"/>
</dbReference>
<evidence type="ECO:0000313" key="13">
    <source>
        <dbReference type="EMBL" id="KAB8356642.1"/>
    </source>
</evidence>
<evidence type="ECO:0000256" key="10">
    <source>
        <dbReference type="PIRSR" id="PIRSR606329-3"/>
    </source>
</evidence>
<dbReference type="SUPFAM" id="SSF56112">
    <property type="entry name" value="Protein kinase-like (PK-like)"/>
    <property type="match status" value="1"/>
</dbReference>
<feature type="active site" description="Proton acceptor" evidence="8">
    <location>
        <position position="1096"/>
    </location>
</feature>
<dbReference type="EC" id="3.5.4.6" evidence="3"/>
<dbReference type="InterPro" id="IPR011009">
    <property type="entry name" value="Kinase-like_dom_sf"/>
</dbReference>
<feature type="binding site" evidence="10">
    <location>
        <position position="1151"/>
    </location>
    <ligand>
        <name>Zn(2+)</name>
        <dbReference type="ChEBI" id="CHEBI:29105"/>
        <note>catalytic</note>
    </ligand>
</feature>
<evidence type="ECO:0000256" key="1">
    <source>
        <dbReference type="ARBA" id="ARBA00004955"/>
    </source>
</evidence>
<dbReference type="InterPro" id="IPR032466">
    <property type="entry name" value="Metal_Hydrolase"/>
</dbReference>
<dbReference type="GO" id="GO:0005829">
    <property type="term" value="C:cytosol"/>
    <property type="evidence" value="ECO:0007669"/>
    <property type="project" value="TreeGrafter"/>
</dbReference>
<evidence type="ECO:0000256" key="3">
    <source>
        <dbReference type="ARBA" id="ARBA00012775"/>
    </source>
</evidence>
<dbReference type="SUPFAM" id="SSF51556">
    <property type="entry name" value="Metallo-dependent hydrolases"/>
    <property type="match status" value="1"/>
</dbReference>
<dbReference type="GO" id="GO:0046872">
    <property type="term" value="F:metal ion binding"/>
    <property type="evidence" value="ECO:0007669"/>
    <property type="project" value="UniProtKB-KW"/>
</dbReference>
<organism evidence="13 14">
    <name type="scientific">Carpinus fangiana</name>
    <dbReference type="NCBI Taxonomy" id="176857"/>
    <lineage>
        <taxon>Eukaryota</taxon>
        <taxon>Viridiplantae</taxon>
        <taxon>Streptophyta</taxon>
        <taxon>Embryophyta</taxon>
        <taxon>Tracheophyta</taxon>
        <taxon>Spermatophyta</taxon>
        <taxon>Magnoliopsida</taxon>
        <taxon>eudicotyledons</taxon>
        <taxon>Gunneridae</taxon>
        <taxon>Pentapetalae</taxon>
        <taxon>rosids</taxon>
        <taxon>fabids</taxon>
        <taxon>Fagales</taxon>
        <taxon>Betulaceae</taxon>
        <taxon>Carpinus</taxon>
    </lineage>
</organism>
<feature type="compositionally biased region" description="Basic and acidic residues" evidence="11">
    <location>
        <begin position="422"/>
        <end position="434"/>
    </location>
</feature>
<evidence type="ECO:0000256" key="5">
    <source>
        <dbReference type="ARBA" id="ARBA00022801"/>
    </source>
</evidence>
<feature type="compositionally biased region" description="Basic and acidic residues" evidence="11">
    <location>
        <begin position="443"/>
        <end position="455"/>
    </location>
</feature>
<feature type="region of interest" description="Disordered" evidence="11">
    <location>
        <begin position="665"/>
        <end position="693"/>
    </location>
</feature>
<dbReference type="NCBIfam" id="TIGR01429">
    <property type="entry name" value="AMP_deaminase"/>
    <property type="match status" value="1"/>
</dbReference>
<feature type="binding site" evidence="9">
    <location>
        <position position="808"/>
    </location>
    <ligand>
        <name>substrate</name>
    </ligand>
</feature>
<dbReference type="Proteomes" id="UP000327013">
    <property type="component" value="Unassembled WGS sequence"/>
</dbReference>
<feature type="compositionally biased region" description="Polar residues" evidence="11">
    <location>
        <begin position="222"/>
        <end position="244"/>
    </location>
</feature>
<feature type="region of interest" description="Disordered" evidence="11">
    <location>
        <begin position="260"/>
        <end position="341"/>
    </location>
</feature>
<dbReference type="Gene3D" id="3.20.20.140">
    <property type="entry name" value="Metal-dependent hydrolases"/>
    <property type="match status" value="1"/>
</dbReference>
<evidence type="ECO:0000256" key="7">
    <source>
        <dbReference type="ARBA" id="ARBA00023080"/>
    </source>
</evidence>
<evidence type="ECO:0000256" key="9">
    <source>
        <dbReference type="PIRSR" id="PIRSR606329-2"/>
    </source>
</evidence>
<dbReference type="PANTHER" id="PTHR11359">
    <property type="entry name" value="AMP DEAMINASE"/>
    <property type="match status" value="1"/>
</dbReference>
<evidence type="ECO:0000256" key="11">
    <source>
        <dbReference type="SAM" id="MobiDB-lite"/>
    </source>
</evidence>
<feature type="binding site" evidence="9">
    <location>
        <begin position="877"/>
        <end position="882"/>
    </location>
    <ligand>
        <name>substrate</name>
    </ligand>
</feature>
<feature type="domain" description="NAD(P)-binding" evidence="12">
    <location>
        <begin position="1762"/>
        <end position="1965"/>
    </location>
</feature>
<feature type="compositionally biased region" description="Polar residues" evidence="11">
    <location>
        <begin position="517"/>
        <end position="532"/>
    </location>
</feature>
<name>A0A5N6KY90_9ROSI</name>
<comment type="cofactor">
    <cofactor evidence="10">
        <name>Zn(2+)</name>
        <dbReference type="ChEBI" id="CHEBI:29105"/>
    </cofactor>
    <text evidence="10">Binds 1 zinc ion per subunit.</text>
</comment>
<sequence length="2001" mass="224018">MHAVTTPDVHTLLPPIFACLPTAFVSPRPPPALLPLLSPILRQRVHLLGSSGGEQNWLSLLTWRTQYTQRLITVVSELQLEPHPVSGELELFSDDPDAGKIEYQSFDSETLQARCEVRQHGLAVVWAWCTNDSGGTGLEALTGAENGHGAKSEDGWRVAEVLPLEDEDGNPIAADGWCETLQDAEAAFSKKATNPSRNPSISLPNGAEADDDDYWARYDNTPGPTSTKPSPALQKNGSYFSQTQQQGVSEMDYYEQYGNVQPALDGHDPDEEESAREANSTLQDPAVLPERTLHSIQTTNLPTAADREVHSPSPTRPGSAGSSVAQQLERSVSDDSPAETGVKQHISYELKSLFRLARSAGIDRAEFDRIVRLELDTLDMMDIMSALNDHFISDEEDLHHEESSPDMELSENEDERDAQQPQKDHTSVVGRDEYGLGFGNDPNDYKDSDPEGMLPRDRQRKTAFFDPASEKQMSLAESKQLYQRHLGSQNASVDGSPIIRAKTMPFDGSLYPLRTRTGTMNSGQLKSGTALNTLGEDSVTRNQRLSGISNNKAVEGSVSEIATAGETNVLQADQDARSHPGLPHENKGFLEQQGLHGAGAGIGLGNGVGGFAPSDAYVTAELGAIYSQITKVLDIRHKYIRLSLQGANDNPKDDASWEIYPPPPEPHWMEEGDQFNTPRQPRRTRKPGQDIGEDFQLEDLLPLPDASEMTFKIDDQGVFQVYETNKSADLNEPILHIPTIKEYYQDLDAILQASSDGPSKSFAFRRLQYLEGKFNLYFLLNEYQEMADSKRVPHRDFYNVRKVDTHVHHSACMNQKHLLRFIKSKMKKSPNEVVLFRDGKHLTLRQVFESINLTAYDLSIDTLDMHAHTDSFHRFDKFNLKYNPVGESRLRTIFLKTDNDIKGRYLAEITKEVISDLEASKYQMVEWRISIYGRTSDEWDKLAAWVVDNKLFSHNVRWLIQVPRLYDVYKASKLMSDFSQVIVNLFRPLFEATQDPSSHPKLHIFLQRVIGFDCVDDESKPERRLYRKFPVPAEWNTKQNPPYSYWIYYLFANIASLNVWRKQRGFNTFLLRPHCGEAGDTDHLAAAVLCCHSISHGLTLRKVPLLQYIFYLEQIGIAMSPLSNNALFLSYERNPFMSYFRRGLNVSLSTDDPLQFAFTKEPLIEEYSVAAQIYKLSAVDMCELAKNSVLQSGFEHAMKQRWLGRSFDQPGVKGNDTAKVNVPDLREEFRHETLMQEIGMLERYSKPQGGTDRLSERNLGAPPVDAPVQPPTSMQVPDAAAIGAAEQASDGKLPGHLSYSAQQHQSPESSSVLPAGGLPAGGFNDKGSSTSLNEHHLPRLYPGMIERAERTRRRSSIVGNIPTSVHTAPRGRKSDLETKMWVDAGSRDKMLEAERFLPPQSVPRAKAHTLQDKQIQWKIPDQTINVRLDFKGTPRVSSLEPPMRLPVTYCATPPACALFPELEKLNLSNKMVKLPDKSLIKYGKYMQLGGAANQCLARSLRERHMTVPKMRRDWGKITDMIHHLHAIQSPYLGPLCKGPSQALIFGEREDPTFTSIEDLETWINDRLLKRLSPVSFIEHQLTLCHLHIAPRNMIWKPDGILCLIDWAWAGFFPWFFEACALKLAGPSDYHFSQQVLASMQQPTPEEQSLMERVLRAHYNTIRYTSGHVHSIRRWHVQYKISIHKQSRARTITTQSGEEAYLWAHRIKLQRLNTAHLMLFNASNGASITPTNSVEKPRKKRLFAADVMPELHFAMWGNCMLFARHLTKILTSQTSPAHTVHSIIRSASHSDDLKALGAIPVIQSIEQSSVADLADTIKKIQPDYIVWAAGAGAGNADRTNAVDRDGAIKSMNAVAQAAVGDKRYIIVSAVDVRDKSKPEPAWYEDGDRDRSQRTWGAIGAYMQAKLAADIELVTGNEKRGLKYTIVRPGGLSQDPGVGKVAAGKVGLTRTISREDVARVVAECIKNEKTAGLAFDVIGGETPIDKAVEEVANERIDTFAGHF</sequence>
<gene>
    <name evidence="13" type="ORF">FH972_024219</name>
</gene>
<evidence type="ECO:0000259" key="12">
    <source>
        <dbReference type="Pfam" id="PF13460"/>
    </source>
</evidence>
<keyword evidence="5" id="KW-0378">Hydrolase</keyword>
<feature type="binding site" evidence="10">
    <location>
        <position position="808"/>
    </location>
    <ligand>
        <name>Zn(2+)</name>
        <dbReference type="ChEBI" id="CHEBI:29105"/>
        <note>catalytic</note>
    </ligand>
</feature>
<dbReference type="FunFam" id="4.10.800.20:FF:000001">
    <property type="entry name" value="AMP deaminase"/>
    <property type="match status" value="1"/>
</dbReference>
<dbReference type="InterPro" id="IPR016040">
    <property type="entry name" value="NAD(P)-bd_dom"/>
</dbReference>
<feature type="compositionally biased region" description="Polar residues" evidence="11">
    <location>
        <begin position="1299"/>
        <end position="1312"/>
    </location>
</feature>